<gene>
    <name evidence="7" type="ORF">FA09DRAFT_290759</name>
</gene>
<feature type="transmembrane region" description="Helical" evidence="5">
    <location>
        <begin position="44"/>
        <end position="67"/>
    </location>
</feature>
<dbReference type="Proteomes" id="UP000245946">
    <property type="component" value="Unassembled WGS sequence"/>
</dbReference>
<dbReference type="OrthoDB" id="341353at2759"/>
<feature type="non-terminal residue" evidence="7">
    <location>
        <position position="1"/>
    </location>
</feature>
<evidence type="ECO:0000259" key="6">
    <source>
        <dbReference type="Pfam" id="PF03798"/>
    </source>
</evidence>
<comment type="subcellular location">
    <subcellularLocation>
        <location evidence="1">Membrane</location>
        <topology evidence="1">Multi-pass membrane protein</topology>
    </subcellularLocation>
</comment>
<evidence type="ECO:0000313" key="7">
    <source>
        <dbReference type="EMBL" id="PWN98749.1"/>
    </source>
</evidence>
<accession>A0A316ZB31</accession>
<feature type="transmembrane region" description="Helical" evidence="5">
    <location>
        <begin position="98"/>
        <end position="118"/>
    </location>
</feature>
<protein>
    <recommendedName>
        <fullName evidence="6">TLC domain-containing protein</fullName>
    </recommendedName>
</protein>
<feature type="transmembrane region" description="Helical" evidence="5">
    <location>
        <begin position="74"/>
        <end position="92"/>
    </location>
</feature>
<evidence type="ECO:0000256" key="3">
    <source>
        <dbReference type="ARBA" id="ARBA00022989"/>
    </source>
</evidence>
<organism evidence="7 8">
    <name type="scientific">Tilletiopsis washingtonensis</name>
    <dbReference type="NCBI Taxonomy" id="58919"/>
    <lineage>
        <taxon>Eukaryota</taxon>
        <taxon>Fungi</taxon>
        <taxon>Dikarya</taxon>
        <taxon>Basidiomycota</taxon>
        <taxon>Ustilaginomycotina</taxon>
        <taxon>Exobasidiomycetes</taxon>
        <taxon>Entylomatales</taxon>
        <taxon>Entylomatales incertae sedis</taxon>
        <taxon>Tilletiopsis</taxon>
    </lineage>
</organism>
<keyword evidence="4 5" id="KW-0472">Membrane</keyword>
<dbReference type="RefSeq" id="XP_025599028.1">
    <property type="nucleotide sequence ID" value="XM_025739963.1"/>
</dbReference>
<feature type="non-terminal residue" evidence="7">
    <location>
        <position position="188"/>
    </location>
</feature>
<keyword evidence="3 5" id="KW-1133">Transmembrane helix</keyword>
<dbReference type="GeneID" id="37267509"/>
<feature type="transmembrane region" description="Helical" evidence="5">
    <location>
        <begin position="160"/>
        <end position="179"/>
    </location>
</feature>
<sequence length="188" mass="21190">QRKRRAWVLTTLNGAVLTAASLPFLADLLCARFDLQAVQPRQEYALVCSAFFVAYLLSDLGLGAIYYRELINFSSGWAHHTVYTFLFAYWVHRGWAHWAVMACVFELPTTIMGVASIWPALRSNNAFTSTFFLTRIFFHGALLCATITPHGRATKGIDGSWGVALSVLATYPMHIWWSVKLVASVRRR</sequence>
<evidence type="ECO:0000256" key="2">
    <source>
        <dbReference type="ARBA" id="ARBA00022692"/>
    </source>
</evidence>
<proteinExistence type="predicted"/>
<evidence type="ECO:0000256" key="1">
    <source>
        <dbReference type="ARBA" id="ARBA00004141"/>
    </source>
</evidence>
<evidence type="ECO:0000256" key="4">
    <source>
        <dbReference type="ARBA" id="ARBA00023136"/>
    </source>
</evidence>
<dbReference type="AlphaFoldDB" id="A0A316ZB31"/>
<dbReference type="STRING" id="58919.A0A316ZB31"/>
<dbReference type="InterPro" id="IPR006634">
    <property type="entry name" value="TLC-dom"/>
</dbReference>
<evidence type="ECO:0000313" key="8">
    <source>
        <dbReference type="Proteomes" id="UP000245946"/>
    </source>
</evidence>
<dbReference type="Pfam" id="PF03798">
    <property type="entry name" value="TRAM_LAG1_CLN8"/>
    <property type="match status" value="1"/>
</dbReference>
<keyword evidence="8" id="KW-1185">Reference proteome</keyword>
<name>A0A316ZB31_9BASI</name>
<feature type="transmembrane region" description="Helical" evidence="5">
    <location>
        <begin position="130"/>
        <end position="148"/>
    </location>
</feature>
<evidence type="ECO:0000256" key="5">
    <source>
        <dbReference type="SAM" id="Phobius"/>
    </source>
</evidence>
<feature type="transmembrane region" description="Helical" evidence="5">
    <location>
        <begin position="7"/>
        <end position="24"/>
    </location>
</feature>
<dbReference type="GO" id="GO:0016020">
    <property type="term" value="C:membrane"/>
    <property type="evidence" value="ECO:0007669"/>
    <property type="project" value="UniProtKB-SubCell"/>
</dbReference>
<keyword evidence="2 5" id="KW-0812">Transmembrane</keyword>
<dbReference type="EMBL" id="KZ819290">
    <property type="protein sequence ID" value="PWN98749.1"/>
    <property type="molecule type" value="Genomic_DNA"/>
</dbReference>
<feature type="domain" description="TLC" evidence="6">
    <location>
        <begin position="16"/>
        <end position="182"/>
    </location>
</feature>
<reference evidence="7 8" key="1">
    <citation type="journal article" date="2018" name="Mol. Biol. Evol.">
        <title>Broad Genomic Sampling Reveals a Smut Pathogenic Ancestry of the Fungal Clade Ustilaginomycotina.</title>
        <authorList>
            <person name="Kijpornyongpan T."/>
            <person name="Mondo S.J."/>
            <person name="Barry K."/>
            <person name="Sandor L."/>
            <person name="Lee J."/>
            <person name="Lipzen A."/>
            <person name="Pangilinan J."/>
            <person name="LaButti K."/>
            <person name="Hainaut M."/>
            <person name="Henrissat B."/>
            <person name="Grigoriev I.V."/>
            <person name="Spatafora J.W."/>
            <person name="Aime M.C."/>
        </authorList>
    </citation>
    <scope>NUCLEOTIDE SEQUENCE [LARGE SCALE GENOMIC DNA]</scope>
    <source>
        <strain evidence="7 8">MCA 4186</strain>
    </source>
</reference>